<feature type="domain" description="Cyclic nucleotide-binding" evidence="1">
    <location>
        <begin position="22"/>
        <end position="112"/>
    </location>
</feature>
<name>A0A1I6TST4_9FLAO</name>
<reference evidence="2 3" key="1">
    <citation type="submission" date="2016-10" db="EMBL/GenBank/DDBJ databases">
        <authorList>
            <person name="de Groot N.N."/>
        </authorList>
    </citation>
    <scope>NUCLEOTIDE SEQUENCE [LARGE SCALE GENOMIC DNA]</scope>
    <source>
        <strain evidence="2 3">CGMCC 1.6114</strain>
    </source>
</reference>
<protein>
    <submittedName>
        <fullName evidence="2">cAMP-binding domain of CRP or a regulatory subunit of cAMP-dependent protein kinases</fullName>
    </submittedName>
</protein>
<accession>A0A1I6TST4</accession>
<keyword evidence="2" id="KW-0418">Kinase</keyword>
<dbReference type="OrthoDB" id="663011at2"/>
<dbReference type="SUPFAM" id="SSF51206">
    <property type="entry name" value="cAMP-binding domain-like"/>
    <property type="match status" value="1"/>
</dbReference>
<dbReference type="AlphaFoldDB" id="A0A1I6TST4"/>
<dbReference type="InterPro" id="IPR000595">
    <property type="entry name" value="cNMP-bd_dom"/>
</dbReference>
<dbReference type="Proteomes" id="UP000183209">
    <property type="component" value="Unassembled WGS sequence"/>
</dbReference>
<keyword evidence="2" id="KW-0808">Transferase</keyword>
<dbReference type="EMBL" id="FPAG01000006">
    <property type="protein sequence ID" value="SFS92272.1"/>
    <property type="molecule type" value="Genomic_DNA"/>
</dbReference>
<dbReference type="CDD" id="cd00038">
    <property type="entry name" value="CAP_ED"/>
    <property type="match status" value="1"/>
</dbReference>
<dbReference type="InterPro" id="IPR018490">
    <property type="entry name" value="cNMP-bd_dom_sf"/>
</dbReference>
<dbReference type="InterPro" id="IPR014710">
    <property type="entry name" value="RmlC-like_jellyroll"/>
</dbReference>
<organism evidence="2 3">
    <name type="scientific">Zhouia amylolytica</name>
    <dbReference type="NCBI Taxonomy" id="376730"/>
    <lineage>
        <taxon>Bacteria</taxon>
        <taxon>Pseudomonadati</taxon>
        <taxon>Bacteroidota</taxon>
        <taxon>Flavobacteriia</taxon>
        <taxon>Flavobacteriales</taxon>
        <taxon>Flavobacteriaceae</taxon>
        <taxon>Zhouia</taxon>
    </lineage>
</organism>
<dbReference type="RefSeq" id="WP_074978718.1">
    <property type="nucleotide sequence ID" value="NZ_FPAG01000006.1"/>
</dbReference>
<evidence type="ECO:0000313" key="2">
    <source>
        <dbReference type="EMBL" id="SFS92272.1"/>
    </source>
</evidence>
<gene>
    <name evidence="2" type="ORF">SAMN04487906_2120</name>
</gene>
<dbReference type="PROSITE" id="PS50042">
    <property type="entry name" value="CNMP_BINDING_3"/>
    <property type="match status" value="1"/>
</dbReference>
<sequence>MELIHKYYKDNFNISDRDWEVFASKLEYNEFPKKQTILQEGQVENYLSFIETGLVRFYIPKEENELTFAFVFNHNFFSAYDSFLTQSPSKYRVETITDSSFWRISYNDLQAVYAETEIGNLIGRKASEELFIKKSERELSLLNKSPEERYLDLFSEKPEVIKEIPLKYIASYIGVTPQALSRIRKRIS</sequence>
<evidence type="ECO:0000259" key="1">
    <source>
        <dbReference type="PROSITE" id="PS50042"/>
    </source>
</evidence>
<dbReference type="Pfam" id="PF00027">
    <property type="entry name" value="cNMP_binding"/>
    <property type="match status" value="1"/>
</dbReference>
<dbReference type="GO" id="GO:0016301">
    <property type="term" value="F:kinase activity"/>
    <property type="evidence" value="ECO:0007669"/>
    <property type="project" value="UniProtKB-KW"/>
</dbReference>
<dbReference type="Gene3D" id="2.60.120.10">
    <property type="entry name" value="Jelly Rolls"/>
    <property type="match status" value="1"/>
</dbReference>
<proteinExistence type="predicted"/>
<evidence type="ECO:0000313" key="3">
    <source>
        <dbReference type="Proteomes" id="UP000183209"/>
    </source>
</evidence>